<sequence>MSLLRSEPESFRPHEVDEIVAFFALNGFVRIAGVFSDDQLATLQADMERCQHDLLAGLLPDKCGTVILDDPEAMVEGEPFAHYVCHSTQVSTIADDCANDPVITTVIERLLGPDAWLLDYERFGVVYQDARPGRESGYSRIGWHTDWQSGPHLDIWPSVAFTVHLDATSPANGFLRVLPGSHLSGTEGIPLGFEKVPGEIAVYCDYGDVLLHDAHLWHSAARATEDPPHGVRRHIRGGWHVGARLAEGHGLDDFVKNAAR</sequence>
<dbReference type="Gene3D" id="2.60.120.620">
    <property type="entry name" value="q2cbj1_9rhob like domain"/>
    <property type="match status" value="1"/>
</dbReference>
<accession>A0A6J5YCG5</accession>
<reference evidence="1" key="1">
    <citation type="submission" date="2020-05" db="EMBL/GenBank/DDBJ databases">
        <authorList>
            <person name="Chiriac C."/>
            <person name="Salcher M."/>
            <person name="Ghai R."/>
            <person name="Kavagutti S V."/>
        </authorList>
    </citation>
    <scope>NUCLEOTIDE SEQUENCE</scope>
</reference>
<name>A0A6J5YCG5_9ZZZZ</name>
<dbReference type="InterPro" id="IPR008775">
    <property type="entry name" value="Phytyl_CoA_dOase-like"/>
</dbReference>
<dbReference type="Pfam" id="PF05721">
    <property type="entry name" value="PhyH"/>
    <property type="match status" value="1"/>
</dbReference>
<protein>
    <submittedName>
        <fullName evidence="1">Unannotated protein</fullName>
    </submittedName>
</protein>
<evidence type="ECO:0000313" key="1">
    <source>
        <dbReference type="EMBL" id="CAB4323894.1"/>
    </source>
</evidence>
<dbReference type="AlphaFoldDB" id="A0A6J5YCG5"/>
<organism evidence="1">
    <name type="scientific">freshwater metagenome</name>
    <dbReference type="NCBI Taxonomy" id="449393"/>
    <lineage>
        <taxon>unclassified sequences</taxon>
        <taxon>metagenomes</taxon>
        <taxon>ecological metagenomes</taxon>
    </lineage>
</organism>
<dbReference type="SUPFAM" id="SSF51197">
    <property type="entry name" value="Clavaminate synthase-like"/>
    <property type="match status" value="1"/>
</dbReference>
<gene>
    <name evidence="1" type="ORF">UFOPK1392_01656</name>
</gene>
<dbReference type="EMBL" id="CAEMXZ010000082">
    <property type="protein sequence ID" value="CAB4323894.1"/>
    <property type="molecule type" value="Genomic_DNA"/>
</dbReference>
<proteinExistence type="predicted"/>